<dbReference type="EMBL" id="BGZK01000163">
    <property type="protein sequence ID" value="GBP24559.1"/>
    <property type="molecule type" value="Genomic_DNA"/>
</dbReference>
<evidence type="ECO:0000313" key="2">
    <source>
        <dbReference type="EMBL" id="GBP24559.1"/>
    </source>
</evidence>
<sequence length="87" mass="9332">MPRIYRTAVGASAGQSIGPPGDRSPTAFRTEIGHRGRERSRARPDRDGIGKTEESPAHRSRGRRAAGGGTANQNRVSAGRLRLRDAV</sequence>
<name>A0A4C1UDZ7_EUMVA</name>
<organism evidence="2 3">
    <name type="scientific">Eumeta variegata</name>
    <name type="common">Bagworm moth</name>
    <name type="synonym">Eumeta japonica</name>
    <dbReference type="NCBI Taxonomy" id="151549"/>
    <lineage>
        <taxon>Eukaryota</taxon>
        <taxon>Metazoa</taxon>
        <taxon>Ecdysozoa</taxon>
        <taxon>Arthropoda</taxon>
        <taxon>Hexapoda</taxon>
        <taxon>Insecta</taxon>
        <taxon>Pterygota</taxon>
        <taxon>Neoptera</taxon>
        <taxon>Endopterygota</taxon>
        <taxon>Lepidoptera</taxon>
        <taxon>Glossata</taxon>
        <taxon>Ditrysia</taxon>
        <taxon>Tineoidea</taxon>
        <taxon>Psychidae</taxon>
        <taxon>Oiketicinae</taxon>
        <taxon>Eumeta</taxon>
    </lineage>
</organism>
<evidence type="ECO:0000313" key="3">
    <source>
        <dbReference type="Proteomes" id="UP000299102"/>
    </source>
</evidence>
<accession>A0A4C1UDZ7</accession>
<dbReference type="AlphaFoldDB" id="A0A4C1UDZ7"/>
<feature type="region of interest" description="Disordered" evidence="1">
    <location>
        <begin position="1"/>
        <end position="87"/>
    </location>
</feature>
<proteinExistence type="predicted"/>
<comment type="caution">
    <text evidence="2">The sequence shown here is derived from an EMBL/GenBank/DDBJ whole genome shotgun (WGS) entry which is preliminary data.</text>
</comment>
<dbReference type="Proteomes" id="UP000299102">
    <property type="component" value="Unassembled WGS sequence"/>
</dbReference>
<gene>
    <name evidence="2" type="ORF">EVAR_79467_1</name>
</gene>
<protein>
    <submittedName>
        <fullName evidence="2">Uncharacterized protein</fullName>
    </submittedName>
</protein>
<feature type="compositionally biased region" description="Basic and acidic residues" evidence="1">
    <location>
        <begin position="31"/>
        <end position="57"/>
    </location>
</feature>
<reference evidence="2 3" key="1">
    <citation type="journal article" date="2019" name="Commun. Biol.">
        <title>The bagworm genome reveals a unique fibroin gene that provides high tensile strength.</title>
        <authorList>
            <person name="Kono N."/>
            <person name="Nakamura H."/>
            <person name="Ohtoshi R."/>
            <person name="Tomita M."/>
            <person name="Numata K."/>
            <person name="Arakawa K."/>
        </authorList>
    </citation>
    <scope>NUCLEOTIDE SEQUENCE [LARGE SCALE GENOMIC DNA]</scope>
</reference>
<evidence type="ECO:0000256" key="1">
    <source>
        <dbReference type="SAM" id="MobiDB-lite"/>
    </source>
</evidence>
<keyword evidence="3" id="KW-1185">Reference proteome</keyword>